<keyword evidence="1" id="KW-0479">Metal-binding</keyword>
<protein>
    <recommendedName>
        <fullName evidence="3">CCHC-type domain-containing protein</fullName>
    </recommendedName>
</protein>
<dbReference type="PROSITE" id="PS50158">
    <property type="entry name" value="ZF_CCHC"/>
    <property type="match status" value="1"/>
</dbReference>
<keyword evidence="5" id="KW-1185">Reference proteome</keyword>
<keyword evidence="1" id="KW-0862">Zinc</keyword>
<dbReference type="Pfam" id="PF14893">
    <property type="entry name" value="PNMA"/>
    <property type="match status" value="1"/>
</dbReference>
<dbReference type="InterPro" id="IPR036875">
    <property type="entry name" value="Znf_CCHC_sf"/>
</dbReference>
<dbReference type="PANTHER" id="PTHR23095">
    <property type="entry name" value="PARANEOPLASTIC ANTIGEN"/>
    <property type="match status" value="1"/>
</dbReference>
<dbReference type="InterPro" id="IPR048270">
    <property type="entry name" value="PNMA_C"/>
</dbReference>
<evidence type="ECO:0000256" key="1">
    <source>
        <dbReference type="PROSITE-ProRule" id="PRU00047"/>
    </source>
</evidence>
<name>A0A8B6CEW1_MYTGA</name>
<feature type="domain" description="CCHC-type" evidence="3">
    <location>
        <begin position="353"/>
        <end position="367"/>
    </location>
</feature>
<reference evidence="4" key="1">
    <citation type="submission" date="2018-11" db="EMBL/GenBank/DDBJ databases">
        <authorList>
            <person name="Alioto T."/>
            <person name="Alioto T."/>
        </authorList>
    </citation>
    <scope>NUCLEOTIDE SEQUENCE</scope>
</reference>
<keyword evidence="1" id="KW-0863">Zinc-finger</keyword>
<evidence type="ECO:0000259" key="3">
    <source>
        <dbReference type="PROSITE" id="PS50158"/>
    </source>
</evidence>
<dbReference type="AlphaFoldDB" id="A0A8B6CEW1"/>
<feature type="region of interest" description="Disordered" evidence="2">
    <location>
        <begin position="279"/>
        <end position="328"/>
    </location>
</feature>
<evidence type="ECO:0000256" key="2">
    <source>
        <dbReference type="SAM" id="MobiDB-lite"/>
    </source>
</evidence>
<dbReference type="Proteomes" id="UP000596742">
    <property type="component" value="Unassembled WGS sequence"/>
</dbReference>
<evidence type="ECO:0000313" key="5">
    <source>
        <dbReference type="Proteomes" id="UP000596742"/>
    </source>
</evidence>
<dbReference type="InterPro" id="IPR026523">
    <property type="entry name" value="PNMA"/>
</dbReference>
<evidence type="ECO:0000313" key="4">
    <source>
        <dbReference type="EMBL" id="VDI03961.1"/>
    </source>
</evidence>
<dbReference type="OrthoDB" id="6155276at2759"/>
<dbReference type="PANTHER" id="PTHR23095:SF46">
    <property type="entry name" value="GAG PROTEIN"/>
    <property type="match status" value="1"/>
</dbReference>
<dbReference type="InterPro" id="IPR001878">
    <property type="entry name" value="Znf_CCHC"/>
</dbReference>
<organism evidence="4 5">
    <name type="scientific">Mytilus galloprovincialis</name>
    <name type="common">Mediterranean mussel</name>
    <dbReference type="NCBI Taxonomy" id="29158"/>
    <lineage>
        <taxon>Eukaryota</taxon>
        <taxon>Metazoa</taxon>
        <taxon>Spiralia</taxon>
        <taxon>Lophotrochozoa</taxon>
        <taxon>Mollusca</taxon>
        <taxon>Bivalvia</taxon>
        <taxon>Autobranchia</taxon>
        <taxon>Pteriomorphia</taxon>
        <taxon>Mytilida</taxon>
        <taxon>Mytiloidea</taxon>
        <taxon>Mytilidae</taxon>
        <taxon>Mytilinae</taxon>
        <taxon>Mytilus</taxon>
    </lineage>
</organism>
<comment type="caution">
    <text evidence="4">The sequence shown here is derived from an EMBL/GenBank/DDBJ whole genome shotgun (WGS) entry which is preliminary data.</text>
</comment>
<sequence>MADEEYQQLVDTLKEMHIKPKADTPEALQQWIEAYAIETLQMGKQTQPIKKEPSTSTSSHYTQPPRINLFSGSGEKKGGETTYELWKYEVLGLMKDKIHSEEAIIQAIRRALRGEAGLVAMRLGTDASLTEIMSKMESVFGNVDELETIMSDFYNAKQKETEDVSAWSCRLEGILDKAIHSWKVSKPQADTMMHDMLWKGLRPDIKHISHYEKERFKTFDHLRVALRKIEKEHNLDELPKVKATSKQAIANDMNEKEEESELVTTLKQINTRLEQLESRQHNKQQFKDQPNQQQQDTQPQPYQETFNQFRGRGYNRGGRGNRGYDRGYARGYGRGNGRGFGQNQHQSTQPITCYRCGRDSHIARGCRANTDVNGKPLN</sequence>
<dbReference type="GO" id="GO:0003676">
    <property type="term" value="F:nucleic acid binding"/>
    <property type="evidence" value="ECO:0007669"/>
    <property type="project" value="InterPro"/>
</dbReference>
<dbReference type="EMBL" id="UYJE01001652">
    <property type="protein sequence ID" value="VDI03961.1"/>
    <property type="molecule type" value="Genomic_DNA"/>
</dbReference>
<feature type="region of interest" description="Disordered" evidence="2">
    <location>
        <begin position="44"/>
        <end position="74"/>
    </location>
</feature>
<feature type="compositionally biased region" description="Low complexity" evidence="2">
    <location>
        <begin position="287"/>
        <end position="303"/>
    </location>
</feature>
<gene>
    <name evidence="4" type="ORF">MGAL_10B083273</name>
</gene>
<dbReference type="SUPFAM" id="SSF57756">
    <property type="entry name" value="Retrovirus zinc finger-like domains"/>
    <property type="match status" value="1"/>
</dbReference>
<dbReference type="GO" id="GO:0008270">
    <property type="term" value="F:zinc ion binding"/>
    <property type="evidence" value="ECO:0007669"/>
    <property type="project" value="UniProtKB-KW"/>
</dbReference>
<proteinExistence type="predicted"/>
<accession>A0A8B6CEW1</accession>
<dbReference type="Pfam" id="PF14787">
    <property type="entry name" value="zf-CCHC_5"/>
    <property type="match status" value="1"/>
</dbReference>
<feature type="compositionally biased region" description="Polar residues" evidence="2">
    <location>
        <begin position="44"/>
        <end position="62"/>
    </location>
</feature>